<protein>
    <submittedName>
        <fullName evidence="2">Uncharacterized protein</fullName>
    </submittedName>
</protein>
<dbReference type="PANTHER" id="PTHR45766:SF6">
    <property type="entry name" value="SWI_SNF-RELATED MATRIX-ASSOCIATED ACTIN-DEPENDENT REGULATOR OF CHROMATIN SUBFAMILY A-LIKE PROTEIN 1"/>
    <property type="match status" value="1"/>
</dbReference>
<keyword evidence="3" id="KW-1185">Reference proteome</keyword>
<gene>
    <name evidence="2" type="ORF">U14_05964</name>
</gene>
<keyword evidence="1" id="KW-0378">Hydrolase</keyword>
<name>A0A081BTE5_9BACT</name>
<proteinExistence type="predicted"/>
<dbReference type="Proteomes" id="UP000030700">
    <property type="component" value="Unassembled WGS sequence"/>
</dbReference>
<dbReference type="HOGENOM" id="CLU_2697063_0_0_0"/>
<dbReference type="GO" id="GO:0031297">
    <property type="term" value="P:replication fork processing"/>
    <property type="evidence" value="ECO:0007669"/>
    <property type="project" value="TreeGrafter"/>
</dbReference>
<evidence type="ECO:0000256" key="1">
    <source>
        <dbReference type="ARBA" id="ARBA00022801"/>
    </source>
</evidence>
<dbReference type="InterPro" id="IPR027417">
    <property type="entry name" value="P-loop_NTPase"/>
</dbReference>
<dbReference type="Gene3D" id="3.40.50.300">
    <property type="entry name" value="P-loop containing nucleotide triphosphate hydrolases"/>
    <property type="match status" value="1"/>
</dbReference>
<reference evidence="2" key="1">
    <citation type="journal article" date="2015" name="PeerJ">
        <title>First genomic representation of candidate bacterial phylum KSB3 points to enhanced environmental sensing as a trigger of wastewater bulking.</title>
        <authorList>
            <person name="Sekiguchi Y."/>
            <person name="Ohashi A."/>
            <person name="Parks D.H."/>
            <person name="Yamauchi T."/>
            <person name="Tyson G.W."/>
            <person name="Hugenholtz P."/>
        </authorList>
    </citation>
    <scope>NUCLEOTIDE SEQUENCE [LARGE SCALE GENOMIC DNA]</scope>
</reference>
<dbReference type="GO" id="GO:0016787">
    <property type="term" value="F:hydrolase activity"/>
    <property type="evidence" value="ECO:0007669"/>
    <property type="project" value="UniProtKB-KW"/>
</dbReference>
<dbReference type="PANTHER" id="PTHR45766">
    <property type="entry name" value="DNA ANNEALING HELICASE AND ENDONUCLEASE ZRANB3 FAMILY MEMBER"/>
    <property type="match status" value="1"/>
</dbReference>
<dbReference type="SUPFAM" id="SSF52540">
    <property type="entry name" value="P-loop containing nucleoside triphosphate hydrolases"/>
    <property type="match status" value="1"/>
</dbReference>
<dbReference type="AlphaFoldDB" id="A0A081BTE5"/>
<organism evidence="2">
    <name type="scientific">Candidatus Moduliflexus flocculans</name>
    <dbReference type="NCBI Taxonomy" id="1499966"/>
    <lineage>
        <taxon>Bacteria</taxon>
        <taxon>Candidatus Moduliflexota</taxon>
        <taxon>Candidatus Moduliflexia</taxon>
        <taxon>Candidatus Moduliflexales</taxon>
        <taxon>Candidatus Moduliflexaceae</taxon>
    </lineage>
</organism>
<dbReference type="EMBL" id="DF820462">
    <property type="protein sequence ID" value="GAK54676.1"/>
    <property type="molecule type" value="Genomic_DNA"/>
</dbReference>
<accession>A0A081BTE5</accession>
<evidence type="ECO:0000313" key="3">
    <source>
        <dbReference type="Proteomes" id="UP000030700"/>
    </source>
</evidence>
<sequence length="73" mass="8539">MGQFDDRIHRIGQNRDVSIYYLVAKGTLEETLCKILQDKQEVLTRTLDGEDHVKGMSIDIYDKLEQELLRSKK</sequence>
<dbReference type="GO" id="GO:0006281">
    <property type="term" value="P:DNA repair"/>
    <property type="evidence" value="ECO:0007669"/>
    <property type="project" value="TreeGrafter"/>
</dbReference>
<dbReference type="STRING" id="1499966.U14_05964"/>
<evidence type="ECO:0000313" key="2">
    <source>
        <dbReference type="EMBL" id="GAK54676.1"/>
    </source>
</evidence>